<proteinExistence type="predicted"/>
<evidence type="ECO:0000313" key="1">
    <source>
        <dbReference type="EMBL" id="RNA17709.1"/>
    </source>
</evidence>
<comment type="caution">
    <text evidence="1">The sequence shown here is derived from an EMBL/GenBank/DDBJ whole genome shotgun (WGS) entry which is preliminary data.</text>
</comment>
<sequence length="116" mass="13269">MDGRFVLKKLNFQIEKFKKIRTKSVQLLVGGSVGWTDRRLGRTALTDGLDGRLTTSFIFFDFLRSYSPRKIKPVIPSCLNASENKKLFNALSIIIVISQTETSKIEYRQAILVTFH</sequence>
<evidence type="ECO:0000313" key="2">
    <source>
        <dbReference type="Proteomes" id="UP000276133"/>
    </source>
</evidence>
<accession>A0A3M7R2L1</accession>
<protein>
    <submittedName>
        <fullName evidence="1">Uncharacterized protein</fullName>
    </submittedName>
</protein>
<dbReference type="EMBL" id="REGN01004392">
    <property type="protein sequence ID" value="RNA17709.1"/>
    <property type="molecule type" value="Genomic_DNA"/>
</dbReference>
<organism evidence="1 2">
    <name type="scientific">Brachionus plicatilis</name>
    <name type="common">Marine rotifer</name>
    <name type="synonym">Brachionus muelleri</name>
    <dbReference type="NCBI Taxonomy" id="10195"/>
    <lineage>
        <taxon>Eukaryota</taxon>
        <taxon>Metazoa</taxon>
        <taxon>Spiralia</taxon>
        <taxon>Gnathifera</taxon>
        <taxon>Rotifera</taxon>
        <taxon>Eurotatoria</taxon>
        <taxon>Monogononta</taxon>
        <taxon>Pseudotrocha</taxon>
        <taxon>Ploima</taxon>
        <taxon>Brachionidae</taxon>
        <taxon>Brachionus</taxon>
    </lineage>
</organism>
<reference evidence="1 2" key="1">
    <citation type="journal article" date="2018" name="Sci. Rep.">
        <title>Genomic signatures of local adaptation to the degree of environmental predictability in rotifers.</title>
        <authorList>
            <person name="Franch-Gras L."/>
            <person name="Hahn C."/>
            <person name="Garcia-Roger E.M."/>
            <person name="Carmona M.J."/>
            <person name="Serra M."/>
            <person name="Gomez A."/>
        </authorList>
    </citation>
    <scope>NUCLEOTIDE SEQUENCE [LARGE SCALE GENOMIC DNA]</scope>
    <source>
        <strain evidence="1">HYR1</strain>
    </source>
</reference>
<dbReference type="Proteomes" id="UP000276133">
    <property type="component" value="Unassembled WGS sequence"/>
</dbReference>
<gene>
    <name evidence="1" type="ORF">BpHYR1_054506</name>
</gene>
<keyword evidence="2" id="KW-1185">Reference proteome</keyword>
<dbReference type="AlphaFoldDB" id="A0A3M7R2L1"/>
<name>A0A3M7R2L1_BRAPC</name>